<keyword evidence="2" id="KW-1185">Reference proteome</keyword>
<protein>
    <submittedName>
        <fullName evidence="1">Uncharacterized protein</fullName>
    </submittedName>
</protein>
<dbReference type="AlphaFoldDB" id="A0A9W8JM82"/>
<name>A0A9W8JM82_9AGAR</name>
<dbReference type="Proteomes" id="UP001140091">
    <property type="component" value="Unassembled WGS sequence"/>
</dbReference>
<gene>
    <name evidence="1" type="ORF">H1R20_g20</name>
</gene>
<reference evidence="1" key="1">
    <citation type="submission" date="2022-06" db="EMBL/GenBank/DDBJ databases">
        <title>Genome Sequence of Candolleomyces eurysporus.</title>
        <authorList>
            <person name="Buettner E."/>
        </authorList>
    </citation>
    <scope>NUCLEOTIDE SEQUENCE</scope>
    <source>
        <strain evidence="1">VTCC 930004</strain>
    </source>
</reference>
<proteinExistence type="predicted"/>
<dbReference type="EMBL" id="JANBPK010000002">
    <property type="protein sequence ID" value="KAJ2937067.1"/>
    <property type="molecule type" value="Genomic_DNA"/>
</dbReference>
<sequence>MDLFEVGDCSGDVQKYVRAELARIATNIGDEEWPGEETARNLVSRSNGHMLYASTVIRHIDDPYDDPRERLKNISNSYYDFPPDSAHSTPFISLSELYLQIMRSCPASSRALMVEVLEDIAVTRSLFQERFGLQPALATLDSLSGRAPGSGIRAIRGLHAVLHPSNTSAAWDRSLIPFIHSSFSDFLMDPQLSFEFAINEEQVIDRLFGICLERMSTITTQNKVEKAVLQLALFVFQLLRGWSSEEDVQSCQDEYLKAFQELLKFNLATGFIKLISPPASGFDFFFVAHFSLRFLDSFHSYEEHESLDHVYSSIKRALIHVLHHSQQIGVLNLNWHHTFGLQYVDRFYWIYTTRPDEWKSDEIVRALKGLRRSDHRPHEEWFNFLMSEIKLSSRAHRIKPVLDYIYNDED</sequence>
<feature type="non-terminal residue" evidence="1">
    <location>
        <position position="410"/>
    </location>
</feature>
<evidence type="ECO:0000313" key="1">
    <source>
        <dbReference type="EMBL" id="KAJ2937067.1"/>
    </source>
</evidence>
<dbReference type="OrthoDB" id="3262196at2759"/>
<comment type="caution">
    <text evidence="1">The sequence shown here is derived from an EMBL/GenBank/DDBJ whole genome shotgun (WGS) entry which is preliminary data.</text>
</comment>
<evidence type="ECO:0000313" key="2">
    <source>
        <dbReference type="Proteomes" id="UP001140091"/>
    </source>
</evidence>
<organism evidence="1 2">
    <name type="scientific">Candolleomyces eurysporus</name>
    <dbReference type="NCBI Taxonomy" id="2828524"/>
    <lineage>
        <taxon>Eukaryota</taxon>
        <taxon>Fungi</taxon>
        <taxon>Dikarya</taxon>
        <taxon>Basidiomycota</taxon>
        <taxon>Agaricomycotina</taxon>
        <taxon>Agaricomycetes</taxon>
        <taxon>Agaricomycetidae</taxon>
        <taxon>Agaricales</taxon>
        <taxon>Agaricineae</taxon>
        <taxon>Psathyrellaceae</taxon>
        <taxon>Candolleomyces</taxon>
    </lineage>
</organism>
<accession>A0A9W8JM82</accession>